<accession>A0ABT4EV89</accession>
<comment type="caution">
    <text evidence="5">The sequence shown here is derived from an EMBL/GenBank/DDBJ whole genome shotgun (WGS) entry which is preliminary data.</text>
</comment>
<dbReference type="SUPFAM" id="SSF48264">
    <property type="entry name" value="Cytochrome P450"/>
    <property type="match status" value="1"/>
</dbReference>
<reference evidence="5 6" key="1">
    <citation type="submission" date="2022-05" db="EMBL/GenBank/DDBJ databases">
        <title>Genome Sequencing of Bee-Associated Microbes.</title>
        <authorList>
            <person name="Dunlap C."/>
        </authorList>
    </citation>
    <scope>NUCLEOTIDE SEQUENCE [LARGE SCALE GENOMIC DNA]</scope>
    <source>
        <strain evidence="5 6">NRRL BD-083</strain>
    </source>
</reference>
<gene>
    <name evidence="5" type="ORF">M5W82_22250</name>
</gene>
<evidence type="ECO:0000313" key="5">
    <source>
        <dbReference type="EMBL" id="MCY9549600.1"/>
    </source>
</evidence>
<dbReference type="InterPro" id="IPR001128">
    <property type="entry name" value="Cyt_P450"/>
</dbReference>
<evidence type="ECO:0000313" key="6">
    <source>
        <dbReference type="Proteomes" id="UP001527052"/>
    </source>
</evidence>
<sequence length="416" mass="46786">MKLTYPKDSSHIKIDDYNLADPKLHSDGDVHLVWHAMRERAPIHWTETDNGLGFWSVTKYSDVKNVLSNHNEFTSERGTLLTLLGTDDPASGKQVTVTDPPRHAQLRRPMQKGFAHNSLAKHIDVIKNEVRQLLKPALEGEVIDFAQAMFALSTAVAGAILGLPASDWPLITQLTAMSIAPDDPKYQLPEGPQATLQHAHREIFSYFGDLIMEKENWEDDEVLGILLHQTVDDEPLDFGGILANCYALLLGSTVTTPHVPSATLYTLMECGGYQEWSKHPEFLKSGIEEGLRWSSPASHIMRYALKDTEIRGQKIKKGEAVVSWISSANRDEEVFEDPYTFNFRRKKNPHISFGSGIHYCMGHLAARQTLEILFTELFETFEGFELCGDVEHLSSNFIGGLKHFPIRGKVKHTVRV</sequence>
<comment type="similarity">
    <text evidence="1 4">Belongs to the cytochrome P450 family.</text>
</comment>
<evidence type="ECO:0000256" key="4">
    <source>
        <dbReference type="RuleBase" id="RU000461"/>
    </source>
</evidence>
<dbReference type="InterPro" id="IPR017972">
    <property type="entry name" value="Cyt_P450_CS"/>
</dbReference>
<dbReference type="Pfam" id="PF00067">
    <property type="entry name" value="p450"/>
    <property type="match status" value="1"/>
</dbReference>
<dbReference type="PROSITE" id="PS00086">
    <property type="entry name" value="CYTOCHROME_P450"/>
    <property type="match status" value="1"/>
</dbReference>
<dbReference type="RefSeq" id="WP_268639530.1">
    <property type="nucleotide sequence ID" value="NZ_JAMDLZ010000048.1"/>
</dbReference>
<organism evidence="5 6">
    <name type="scientific">Lysinibacillus xylanilyticus</name>
    <dbReference type="NCBI Taxonomy" id="582475"/>
    <lineage>
        <taxon>Bacteria</taxon>
        <taxon>Bacillati</taxon>
        <taxon>Bacillota</taxon>
        <taxon>Bacilli</taxon>
        <taxon>Bacillales</taxon>
        <taxon>Bacillaceae</taxon>
        <taxon>Lysinibacillus</taxon>
    </lineage>
</organism>
<evidence type="ECO:0000256" key="2">
    <source>
        <dbReference type="ARBA" id="ARBA00022617"/>
    </source>
</evidence>
<evidence type="ECO:0000256" key="3">
    <source>
        <dbReference type="ARBA" id="ARBA00023033"/>
    </source>
</evidence>
<proteinExistence type="inferred from homology"/>
<keyword evidence="3 4" id="KW-0503">Monooxygenase</keyword>
<keyword evidence="4" id="KW-0479">Metal-binding</keyword>
<keyword evidence="2 4" id="KW-0349">Heme</keyword>
<dbReference type="PANTHER" id="PTHR46696">
    <property type="entry name" value="P450, PUTATIVE (EUROFUNG)-RELATED"/>
    <property type="match status" value="1"/>
</dbReference>
<name>A0ABT4EV89_9BACI</name>
<keyword evidence="4" id="KW-0560">Oxidoreductase</keyword>
<dbReference type="Gene3D" id="1.10.630.10">
    <property type="entry name" value="Cytochrome P450"/>
    <property type="match status" value="1"/>
</dbReference>
<protein>
    <submittedName>
        <fullName evidence="5">Cytochrome P450</fullName>
    </submittedName>
</protein>
<evidence type="ECO:0000256" key="1">
    <source>
        <dbReference type="ARBA" id="ARBA00010617"/>
    </source>
</evidence>
<keyword evidence="4" id="KW-0408">Iron</keyword>
<keyword evidence="6" id="KW-1185">Reference proteome</keyword>
<dbReference type="InterPro" id="IPR036396">
    <property type="entry name" value="Cyt_P450_sf"/>
</dbReference>
<dbReference type="EMBL" id="JAMDLZ010000048">
    <property type="protein sequence ID" value="MCY9549600.1"/>
    <property type="molecule type" value="Genomic_DNA"/>
</dbReference>
<dbReference type="Proteomes" id="UP001527052">
    <property type="component" value="Unassembled WGS sequence"/>
</dbReference>
<dbReference type="PANTHER" id="PTHR46696:SF1">
    <property type="entry name" value="CYTOCHROME P450 YJIB-RELATED"/>
    <property type="match status" value="1"/>
</dbReference>